<comment type="caution">
    <text evidence="1">The sequence shown here is derived from an EMBL/GenBank/DDBJ whole genome shotgun (WGS) entry which is preliminary data.</text>
</comment>
<sequence length="65" mass="6789">MSFLNTIVEVGIDFDNLPDSWAPTTTSSTAAKVPVALTVLLISPIDTDSVLYDCAGLLCASQKTG</sequence>
<name>A0A090S6X9_9VIBR</name>
<proteinExistence type="predicted"/>
<gene>
    <name evidence="1" type="ORF">JCM19235_2974</name>
</gene>
<evidence type="ECO:0000313" key="1">
    <source>
        <dbReference type="EMBL" id="GAL22279.1"/>
    </source>
</evidence>
<reference evidence="1 2" key="1">
    <citation type="submission" date="2014-09" db="EMBL/GenBank/DDBJ databases">
        <title>Vibrio maritimus JCM 19235. (C45) whole genome shotgun sequence.</title>
        <authorList>
            <person name="Sawabe T."/>
            <person name="Meirelles P."/>
            <person name="Nakanishi M."/>
            <person name="Sayaka M."/>
            <person name="Hattori M."/>
            <person name="Ohkuma M."/>
        </authorList>
    </citation>
    <scope>NUCLEOTIDE SEQUENCE [LARGE SCALE GENOMIC DNA]</scope>
    <source>
        <strain evidence="2">JCM19235</strain>
    </source>
</reference>
<dbReference type="AlphaFoldDB" id="A0A090S6X9"/>
<evidence type="ECO:0000313" key="2">
    <source>
        <dbReference type="Proteomes" id="UP000029228"/>
    </source>
</evidence>
<keyword evidence="2" id="KW-1185">Reference proteome</keyword>
<organism evidence="1 2">
    <name type="scientific">Vibrio maritimus</name>
    <dbReference type="NCBI Taxonomy" id="990268"/>
    <lineage>
        <taxon>Bacteria</taxon>
        <taxon>Pseudomonadati</taxon>
        <taxon>Pseudomonadota</taxon>
        <taxon>Gammaproteobacteria</taxon>
        <taxon>Vibrionales</taxon>
        <taxon>Vibrionaceae</taxon>
        <taxon>Vibrio</taxon>
    </lineage>
</organism>
<dbReference type="EMBL" id="BBMR01000012">
    <property type="protein sequence ID" value="GAL22279.1"/>
    <property type="molecule type" value="Genomic_DNA"/>
</dbReference>
<protein>
    <submittedName>
        <fullName evidence="1">Uncharacterized protein</fullName>
    </submittedName>
</protein>
<dbReference type="Proteomes" id="UP000029228">
    <property type="component" value="Unassembled WGS sequence"/>
</dbReference>
<accession>A0A090S6X9</accession>